<keyword evidence="3" id="KW-1185">Reference proteome</keyword>
<proteinExistence type="predicted"/>
<evidence type="ECO:0000313" key="2">
    <source>
        <dbReference type="EMBL" id="MBC5680201.1"/>
    </source>
</evidence>
<accession>A0ABR7FYF0</accession>
<keyword evidence="1" id="KW-1133">Transmembrane helix</keyword>
<dbReference type="InterPro" id="IPR016621">
    <property type="entry name" value="UCP014543"/>
</dbReference>
<dbReference type="Pfam" id="PF12646">
    <property type="entry name" value="DUF3783"/>
    <property type="match status" value="1"/>
</dbReference>
<name>A0ABR7FYF0_9FIRM</name>
<keyword evidence="1" id="KW-0812">Transmembrane</keyword>
<dbReference type="EMBL" id="JACOPD010000002">
    <property type="protein sequence ID" value="MBC5680201.1"/>
    <property type="molecule type" value="Genomic_DNA"/>
</dbReference>
<comment type="caution">
    <text evidence="2">The sequence shown here is derived from an EMBL/GenBank/DDBJ whole genome shotgun (WGS) entry which is preliminary data.</text>
</comment>
<organism evidence="2 3">
    <name type="scientific">Lachnospira hominis</name>
    <name type="common">ex Liu et al. 2021</name>
    <dbReference type="NCBI Taxonomy" id="2763051"/>
    <lineage>
        <taxon>Bacteria</taxon>
        <taxon>Bacillati</taxon>
        <taxon>Bacillota</taxon>
        <taxon>Clostridia</taxon>
        <taxon>Lachnospirales</taxon>
        <taxon>Lachnospiraceae</taxon>
        <taxon>Lachnospira</taxon>
    </lineage>
</organism>
<dbReference type="RefSeq" id="WP_186836307.1">
    <property type="nucleotide sequence ID" value="NZ_JACOPD010000002.1"/>
</dbReference>
<feature type="transmembrane region" description="Helical" evidence="1">
    <location>
        <begin position="49"/>
        <end position="67"/>
    </location>
</feature>
<dbReference type="Proteomes" id="UP000628463">
    <property type="component" value="Unassembled WGS sequence"/>
</dbReference>
<protein>
    <submittedName>
        <fullName evidence="2">DUF3783 domain-containing protein</fullName>
    </submittedName>
</protein>
<evidence type="ECO:0000313" key="3">
    <source>
        <dbReference type="Proteomes" id="UP000628463"/>
    </source>
</evidence>
<keyword evidence="1" id="KW-0472">Membrane</keyword>
<reference evidence="2 3" key="1">
    <citation type="submission" date="2020-08" db="EMBL/GenBank/DDBJ databases">
        <title>Genome public.</title>
        <authorList>
            <person name="Liu C."/>
            <person name="Sun Q."/>
        </authorList>
    </citation>
    <scope>NUCLEOTIDE SEQUENCE [LARGE SCALE GENOMIC DNA]</scope>
    <source>
        <strain evidence="2 3">NSJ-43</strain>
    </source>
</reference>
<sequence>MDNLNNIVSQPKLLLFDVNIFKADNIKKVCESLGISVICVDRCDYAQKLGAIAGIVGFGMVNIIYLGRGLSDEMMVFSGIDSELLDKFLSEYKKNGIEPINYKAVLTVNNIFWTPEELFAELKKEHRKFSGR</sequence>
<gene>
    <name evidence="2" type="ORF">H8S01_04395</name>
</gene>
<evidence type="ECO:0000256" key="1">
    <source>
        <dbReference type="SAM" id="Phobius"/>
    </source>
</evidence>